<name>A0A9P6GWJ1_9MICR</name>
<evidence type="ECO:0000313" key="1">
    <source>
        <dbReference type="EMBL" id="KAF9761665.1"/>
    </source>
</evidence>
<evidence type="ECO:0000313" key="2">
    <source>
        <dbReference type="Proteomes" id="UP000740883"/>
    </source>
</evidence>
<dbReference type="EMBL" id="SBJO01000281">
    <property type="protein sequence ID" value="KAF9761665.1"/>
    <property type="molecule type" value="Genomic_DNA"/>
</dbReference>
<dbReference type="AlphaFoldDB" id="A0A9P6GWJ1"/>
<sequence length="103" mass="12205">MGGKIYSHKFYVLPRRNDHIMILGRMWIENRHKTKEHRSSKTVIEALTWLTQEKPGGYRGITCEIKTKFGYKVVEVPYRIPQTIQSKVLEEVSRLLNKGYIRE</sequence>
<proteinExistence type="predicted"/>
<accession>A0A9P6GWJ1</accession>
<dbReference type="Proteomes" id="UP000740883">
    <property type="component" value="Unassembled WGS sequence"/>
</dbReference>
<comment type="caution">
    <text evidence="1">The sequence shown here is derived from an EMBL/GenBank/DDBJ whole genome shotgun (WGS) entry which is preliminary data.</text>
</comment>
<keyword evidence="2" id="KW-1185">Reference proteome</keyword>
<gene>
    <name evidence="1" type="ORF">NGRA_2472</name>
</gene>
<reference evidence="1 2" key="1">
    <citation type="journal article" date="2020" name="Genome Biol. Evol.">
        <title>Comparative genomics of strictly vertically transmitted, feminizing microsporidia endosymbionts of amphipod crustaceans.</title>
        <authorList>
            <person name="Cormier A."/>
            <person name="Chebbi M.A."/>
            <person name="Giraud I."/>
            <person name="Wattier R."/>
            <person name="Teixeira M."/>
            <person name="Gilbert C."/>
            <person name="Rigaud T."/>
            <person name="Cordaux R."/>
        </authorList>
    </citation>
    <scope>NUCLEOTIDE SEQUENCE [LARGE SCALE GENOMIC DNA]</scope>
    <source>
        <strain evidence="1 2">Ou3-Ou53</strain>
    </source>
</reference>
<organism evidence="1 2">
    <name type="scientific">Nosema granulosis</name>
    <dbReference type="NCBI Taxonomy" id="83296"/>
    <lineage>
        <taxon>Eukaryota</taxon>
        <taxon>Fungi</taxon>
        <taxon>Fungi incertae sedis</taxon>
        <taxon>Microsporidia</taxon>
        <taxon>Nosematidae</taxon>
        <taxon>Nosema</taxon>
    </lineage>
</organism>
<protein>
    <submittedName>
        <fullName evidence="1">Uncharacterized protein</fullName>
    </submittedName>
</protein>